<proteinExistence type="predicted"/>
<dbReference type="InterPro" id="IPR001478">
    <property type="entry name" value="PDZ"/>
</dbReference>
<accession>A0ABV6C5U6</accession>
<dbReference type="Proteomes" id="UP001589788">
    <property type="component" value="Unassembled WGS sequence"/>
</dbReference>
<dbReference type="PROSITE" id="PS50106">
    <property type="entry name" value="PDZ"/>
    <property type="match status" value="1"/>
</dbReference>
<dbReference type="Pfam" id="PF13365">
    <property type="entry name" value="Trypsin_2"/>
    <property type="match status" value="1"/>
</dbReference>
<keyword evidence="3" id="KW-0378">Hydrolase</keyword>
<dbReference type="Pfam" id="PF00595">
    <property type="entry name" value="PDZ"/>
    <property type="match status" value="1"/>
</dbReference>
<dbReference type="SUPFAM" id="SSF50494">
    <property type="entry name" value="Trypsin-like serine proteases"/>
    <property type="match status" value="1"/>
</dbReference>
<feature type="compositionally biased region" description="Gly residues" evidence="1">
    <location>
        <begin position="92"/>
        <end position="106"/>
    </location>
</feature>
<keyword evidence="4" id="KW-1185">Reference proteome</keyword>
<evidence type="ECO:0000259" key="2">
    <source>
        <dbReference type="PROSITE" id="PS50106"/>
    </source>
</evidence>
<dbReference type="GO" id="GO:0006508">
    <property type="term" value="P:proteolysis"/>
    <property type="evidence" value="ECO:0007669"/>
    <property type="project" value="UniProtKB-KW"/>
</dbReference>
<protein>
    <submittedName>
        <fullName evidence="3">S1C family serine protease</fullName>
        <ecNumber evidence="3">3.4.21.-</ecNumber>
    </submittedName>
</protein>
<evidence type="ECO:0000256" key="1">
    <source>
        <dbReference type="SAM" id="MobiDB-lite"/>
    </source>
</evidence>
<dbReference type="Gene3D" id="2.30.42.10">
    <property type="match status" value="1"/>
</dbReference>
<dbReference type="SMART" id="SM00228">
    <property type="entry name" value="PDZ"/>
    <property type="match status" value="1"/>
</dbReference>
<reference evidence="3 4" key="1">
    <citation type="submission" date="2024-09" db="EMBL/GenBank/DDBJ databases">
        <authorList>
            <person name="Sun Q."/>
            <person name="Mori K."/>
        </authorList>
    </citation>
    <scope>NUCLEOTIDE SEQUENCE [LARGE SCALE GENOMIC DNA]</scope>
    <source>
        <strain evidence="3 4">JCM 15389</strain>
    </source>
</reference>
<comment type="caution">
    <text evidence="3">The sequence shown here is derived from an EMBL/GenBank/DDBJ whole genome shotgun (WGS) entry which is preliminary data.</text>
</comment>
<dbReference type="InterPro" id="IPR036034">
    <property type="entry name" value="PDZ_sf"/>
</dbReference>
<evidence type="ECO:0000313" key="4">
    <source>
        <dbReference type="Proteomes" id="UP001589788"/>
    </source>
</evidence>
<dbReference type="GO" id="GO:0008233">
    <property type="term" value="F:peptidase activity"/>
    <property type="evidence" value="ECO:0007669"/>
    <property type="project" value="UniProtKB-KW"/>
</dbReference>
<dbReference type="SUPFAM" id="SSF50156">
    <property type="entry name" value="PDZ domain-like"/>
    <property type="match status" value="1"/>
</dbReference>
<gene>
    <name evidence="3" type="ORF">ACFFRE_05640</name>
</gene>
<feature type="region of interest" description="Disordered" evidence="1">
    <location>
        <begin position="1"/>
        <end position="107"/>
    </location>
</feature>
<sequence>MASGDPFTDGELPEDQGDDEPLRGWLPPEDRLWRHPSELANQASPERRSQEGLDPSELPPLDETLAELAAANDPSPGDHPLLGARPFDAGRPGAGRLGAGRAGAGRAGPVRLGPVRLGPGARTVTALVALVALLALVSATGLRVHGSGQPEATLVATPARLTTDTTVAPAPQVSATLAGIQRSLVGVLVDEHGHREMLTGVVIGRGHLVLTAAPGLLVGHGNGDLKVSVLDEAGRLLPATVLGVDPTSGVAALAVKKSLVPARLTNRRLSPGTLTMTTCLCQRQGDTVAPVVAVGRVEAVGVRAPDGHGTLLDALETDAMPSHGAPLGGVLVDGTGAVAGVLAGQTTSRGELVDVFVPAHLAAGVAEELAAHHAVTHGWLGVMGTSLPGGCGALVTGVVSGMPASTVLAAGDVIEAVDGRSVCDWPELQASLYVQPAGQLVTLEVRDGTAEETYTVALSGSPG</sequence>
<keyword evidence="3" id="KW-0645">Protease</keyword>
<name>A0ABV6C5U6_9ACTN</name>
<dbReference type="EMBL" id="JBHLYQ010000040">
    <property type="protein sequence ID" value="MFC0081627.1"/>
    <property type="molecule type" value="Genomic_DNA"/>
</dbReference>
<dbReference type="Gene3D" id="2.40.10.120">
    <property type="match status" value="1"/>
</dbReference>
<evidence type="ECO:0000313" key="3">
    <source>
        <dbReference type="EMBL" id="MFC0081627.1"/>
    </source>
</evidence>
<organism evidence="3 4">
    <name type="scientific">Aciditerrimonas ferrireducens</name>
    <dbReference type="NCBI Taxonomy" id="667306"/>
    <lineage>
        <taxon>Bacteria</taxon>
        <taxon>Bacillati</taxon>
        <taxon>Actinomycetota</taxon>
        <taxon>Acidimicrobiia</taxon>
        <taxon>Acidimicrobiales</taxon>
        <taxon>Acidimicrobiaceae</taxon>
        <taxon>Aciditerrimonas</taxon>
    </lineage>
</organism>
<dbReference type="EC" id="3.4.21.-" evidence="3"/>
<feature type="domain" description="PDZ" evidence="2">
    <location>
        <begin position="381"/>
        <end position="449"/>
    </location>
</feature>
<feature type="compositionally biased region" description="Basic and acidic residues" evidence="1">
    <location>
        <begin position="28"/>
        <end position="37"/>
    </location>
</feature>
<dbReference type="InterPro" id="IPR009003">
    <property type="entry name" value="Peptidase_S1_PA"/>
</dbReference>
<dbReference type="RefSeq" id="WP_377788917.1">
    <property type="nucleotide sequence ID" value="NZ_JBHLYQ010000040.1"/>
</dbReference>